<feature type="coiled-coil region" evidence="1">
    <location>
        <begin position="119"/>
        <end position="150"/>
    </location>
</feature>
<evidence type="ECO:0000256" key="1">
    <source>
        <dbReference type="SAM" id="Coils"/>
    </source>
</evidence>
<evidence type="ECO:0000313" key="2">
    <source>
        <dbReference type="EMBL" id="MDP9840467.1"/>
    </source>
</evidence>
<keyword evidence="1" id="KW-0175">Coiled coil</keyword>
<accession>A0ABT9Q167</accession>
<evidence type="ECO:0000313" key="3">
    <source>
        <dbReference type="Proteomes" id="UP001241472"/>
    </source>
</evidence>
<dbReference type="SUPFAM" id="SSF103032">
    <property type="entry name" value="Hypothetical protein YwqG"/>
    <property type="match status" value="1"/>
</dbReference>
<name>A0ABT9Q167_9HYPH</name>
<dbReference type="PANTHER" id="PTHR36436">
    <property type="entry name" value="SLL5081 PROTEIN"/>
    <property type="match status" value="1"/>
</dbReference>
<sequence>MDDFEIEYDLLGWPENLIALAGRLGKTGLRAATVKQLVATARPAMMLGPVSVGEDDIPLGATKIGGRPDIAGNFVWPVRTPYPDSREMAEKEMEYGAGIMALAGIAPPWMTPDEAKKFITKTLRERDDMAASLEELRAESELELKELENDDSLTDEDRQAYRDMLDDTYDLGPMPTQEEAEIAGRHAVMTAEALTSDFPLAFIAQIDFASLAAAPGFDPALPKTGRLYLFYDLIGLPDASNPASRSGFHAVYDDTESGKLVRLDLPAPLAELKPLGMAALLPPMAVKARSALTTVTLEACDDLGIALSDEQMAEYDEWLLGEVGWPGQPERDRHQLGGWPRAIQGNMQAFSQFAANGVDASALEDWSSKKAKALLADAVKWHLLFQLGPDDAQDAALPGSINFLIRDEDLAARRFDRIWAVYEQS</sequence>
<dbReference type="InterPro" id="IPR035948">
    <property type="entry name" value="YwqG-like_sf"/>
</dbReference>
<dbReference type="InterPro" id="IPR015315">
    <property type="entry name" value="DUF1963"/>
</dbReference>
<evidence type="ECO:0008006" key="4">
    <source>
        <dbReference type="Google" id="ProtNLM"/>
    </source>
</evidence>
<keyword evidence="3" id="KW-1185">Reference proteome</keyword>
<dbReference type="EMBL" id="JAUSRF010000027">
    <property type="protein sequence ID" value="MDP9840467.1"/>
    <property type="molecule type" value="Genomic_DNA"/>
</dbReference>
<gene>
    <name evidence="2" type="ORF">J2T09_005254</name>
</gene>
<organism evidence="2 3">
    <name type="scientific">Neorhizobium huautlense</name>
    <dbReference type="NCBI Taxonomy" id="67774"/>
    <lineage>
        <taxon>Bacteria</taxon>
        <taxon>Pseudomonadati</taxon>
        <taxon>Pseudomonadota</taxon>
        <taxon>Alphaproteobacteria</taxon>
        <taxon>Hyphomicrobiales</taxon>
        <taxon>Rhizobiaceae</taxon>
        <taxon>Rhizobium/Agrobacterium group</taxon>
        <taxon>Neorhizobium</taxon>
    </lineage>
</organism>
<dbReference type="RefSeq" id="WP_306839972.1">
    <property type="nucleotide sequence ID" value="NZ_JAUSRF010000027.1"/>
</dbReference>
<dbReference type="Gene3D" id="2.30.320.10">
    <property type="entry name" value="YwqG-like"/>
    <property type="match status" value="1"/>
</dbReference>
<comment type="caution">
    <text evidence="2">The sequence shown here is derived from an EMBL/GenBank/DDBJ whole genome shotgun (WGS) entry which is preliminary data.</text>
</comment>
<protein>
    <recommendedName>
        <fullName evidence="4">DUF1963 domain-containing protein</fullName>
    </recommendedName>
</protein>
<dbReference type="Pfam" id="PF09234">
    <property type="entry name" value="DUF1963"/>
    <property type="match status" value="1"/>
</dbReference>
<proteinExistence type="predicted"/>
<reference evidence="2 3" key="1">
    <citation type="submission" date="2023-07" db="EMBL/GenBank/DDBJ databases">
        <title>Sorghum-associated microbial communities from plants grown in Nebraska, USA.</title>
        <authorList>
            <person name="Schachtman D."/>
        </authorList>
    </citation>
    <scope>NUCLEOTIDE SEQUENCE [LARGE SCALE GENOMIC DNA]</scope>
    <source>
        <strain evidence="2 3">DS1307</strain>
    </source>
</reference>
<dbReference type="Proteomes" id="UP001241472">
    <property type="component" value="Unassembled WGS sequence"/>
</dbReference>
<dbReference type="PANTHER" id="PTHR36436:SF6">
    <property type="entry name" value="SLL5081 PROTEIN"/>
    <property type="match status" value="1"/>
</dbReference>